<sequence length="169" mass="18650">MKSIFKICLVAVMFLAAGMVNAQTLKFAHIDSQALIEAMPEAKAAQASIEKEAKGLEDQMGALQKEYQTKLADLSDNQDSLTEIVYQSKVEDLQGLQQRIQNFNSSAQQRLQQKQGELMQPIFAKANETIEAVAKEQGVIYVFDSNAVLYKSNASIDLLPLVKAKLGIQ</sequence>
<evidence type="ECO:0000256" key="4">
    <source>
        <dbReference type="SAM" id="SignalP"/>
    </source>
</evidence>
<evidence type="ECO:0000256" key="2">
    <source>
        <dbReference type="ARBA" id="ARBA00022729"/>
    </source>
</evidence>
<evidence type="ECO:0008006" key="7">
    <source>
        <dbReference type="Google" id="ProtNLM"/>
    </source>
</evidence>
<dbReference type="InterPro" id="IPR024930">
    <property type="entry name" value="Skp_dom_sf"/>
</dbReference>
<feature type="chain" id="PRO_5005591783" description="Molecular chaperone Skp" evidence="4">
    <location>
        <begin position="23"/>
        <end position="169"/>
    </location>
</feature>
<dbReference type="Gene3D" id="3.30.910.20">
    <property type="entry name" value="Skp domain"/>
    <property type="match status" value="1"/>
</dbReference>
<evidence type="ECO:0000313" key="5">
    <source>
        <dbReference type="EMBL" id="KOH46549.1"/>
    </source>
</evidence>
<dbReference type="GO" id="GO:0005829">
    <property type="term" value="C:cytosol"/>
    <property type="evidence" value="ECO:0007669"/>
    <property type="project" value="TreeGrafter"/>
</dbReference>
<dbReference type="RefSeq" id="WP_053179737.1">
    <property type="nucleotide sequence ID" value="NZ_LGIA01000025.1"/>
</dbReference>
<dbReference type="EMBL" id="LGIA01000025">
    <property type="protein sequence ID" value="KOH46549.1"/>
    <property type="molecule type" value="Genomic_DNA"/>
</dbReference>
<dbReference type="PANTHER" id="PTHR35089:SF1">
    <property type="entry name" value="CHAPERONE PROTEIN SKP"/>
    <property type="match status" value="1"/>
</dbReference>
<dbReference type="PANTHER" id="PTHR35089">
    <property type="entry name" value="CHAPERONE PROTEIN SKP"/>
    <property type="match status" value="1"/>
</dbReference>
<dbReference type="SMART" id="SM00935">
    <property type="entry name" value="OmpH"/>
    <property type="match status" value="1"/>
</dbReference>
<accession>A0A0L8VDL0</accession>
<evidence type="ECO:0000313" key="6">
    <source>
        <dbReference type="Proteomes" id="UP000036958"/>
    </source>
</evidence>
<protein>
    <recommendedName>
        <fullName evidence="7">Molecular chaperone Skp</fullName>
    </recommendedName>
</protein>
<dbReference type="STRING" id="1409788.NC99_06880"/>
<name>A0A0L8VDL0_9BACT</name>
<keyword evidence="3" id="KW-0175">Coiled coil</keyword>
<proteinExistence type="inferred from homology"/>
<gene>
    <name evidence="5" type="ORF">NC99_06880</name>
</gene>
<keyword evidence="2 4" id="KW-0732">Signal</keyword>
<comment type="similarity">
    <text evidence="1">Belongs to the Skp family.</text>
</comment>
<feature type="signal peptide" evidence="4">
    <location>
        <begin position="1"/>
        <end position="22"/>
    </location>
</feature>
<dbReference type="InterPro" id="IPR005632">
    <property type="entry name" value="Chaperone_Skp"/>
</dbReference>
<keyword evidence="6" id="KW-1185">Reference proteome</keyword>
<dbReference type="Proteomes" id="UP000036958">
    <property type="component" value="Unassembled WGS sequence"/>
</dbReference>
<dbReference type="SUPFAM" id="SSF111384">
    <property type="entry name" value="OmpH-like"/>
    <property type="match status" value="1"/>
</dbReference>
<dbReference type="OrthoDB" id="1524711at2"/>
<organism evidence="5 6">
    <name type="scientific">Sunxiuqinia dokdonensis</name>
    <dbReference type="NCBI Taxonomy" id="1409788"/>
    <lineage>
        <taxon>Bacteria</taxon>
        <taxon>Pseudomonadati</taxon>
        <taxon>Bacteroidota</taxon>
        <taxon>Bacteroidia</taxon>
        <taxon>Marinilabiliales</taxon>
        <taxon>Prolixibacteraceae</taxon>
        <taxon>Sunxiuqinia</taxon>
    </lineage>
</organism>
<dbReference type="AlphaFoldDB" id="A0A0L8VDL0"/>
<evidence type="ECO:0000256" key="3">
    <source>
        <dbReference type="SAM" id="Coils"/>
    </source>
</evidence>
<dbReference type="GO" id="GO:0050821">
    <property type="term" value="P:protein stabilization"/>
    <property type="evidence" value="ECO:0007669"/>
    <property type="project" value="TreeGrafter"/>
</dbReference>
<dbReference type="GO" id="GO:0051082">
    <property type="term" value="F:unfolded protein binding"/>
    <property type="evidence" value="ECO:0007669"/>
    <property type="project" value="InterPro"/>
</dbReference>
<evidence type="ECO:0000256" key="1">
    <source>
        <dbReference type="ARBA" id="ARBA00009091"/>
    </source>
</evidence>
<reference evidence="6" key="1">
    <citation type="submission" date="2015-07" db="EMBL/GenBank/DDBJ databases">
        <title>Genome sequencing of Sunxiuqinia dokdonensis strain SK.</title>
        <authorList>
            <person name="Ahn S."/>
            <person name="Kim B.-C."/>
        </authorList>
    </citation>
    <scope>NUCLEOTIDE SEQUENCE [LARGE SCALE GENOMIC DNA]</scope>
    <source>
        <strain evidence="6">SK</strain>
    </source>
</reference>
<feature type="coiled-coil region" evidence="3">
    <location>
        <begin position="39"/>
        <end position="73"/>
    </location>
</feature>
<comment type="caution">
    <text evidence="5">The sequence shown here is derived from an EMBL/GenBank/DDBJ whole genome shotgun (WGS) entry which is preliminary data.</text>
</comment>
<dbReference type="Pfam" id="PF03938">
    <property type="entry name" value="OmpH"/>
    <property type="match status" value="1"/>
</dbReference>